<dbReference type="Proteomes" id="UP000008181">
    <property type="component" value="Chromosome 5"/>
</dbReference>
<evidence type="ECO:0000256" key="1">
    <source>
        <dbReference type="SAM" id="Phobius"/>
    </source>
</evidence>
<name>G2RCN2_THETT</name>
<reference evidence="2 3" key="1">
    <citation type="journal article" date="2011" name="Nat. Biotechnol.">
        <title>Comparative genomic analysis of the thermophilic biomass-degrading fungi Myceliophthora thermophila and Thielavia terrestris.</title>
        <authorList>
            <person name="Berka R.M."/>
            <person name="Grigoriev I.V."/>
            <person name="Otillar R."/>
            <person name="Salamov A."/>
            <person name="Grimwood J."/>
            <person name="Reid I."/>
            <person name="Ishmael N."/>
            <person name="John T."/>
            <person name="Darmond C."/>
            <person name="Moisan M.-C."/>
            <person name="Henrissat B."/>
            <person name="Coutinho P.M."/>
            <person name="Lombard V."/>
            <person name="Natvig D.O."/>
            <person name="Lindquist E."/>
            <person name="Schmutz J."/>
            <person name="Lucas S."/>
            <person name="Harris P."/>
            <person name="Powlowski J."/>
            <person name="Bellemare A."/>
            <person name="Taylor D."/>
            <person name="Butler G."/>
            <person name="de Vries R.P."/>
            <person name="Allijn I.E."/>
            <person name="van den Brink J."/>
            <person name="Ushinsky S."/>
            <person name="Storms R."/>
            <person name="Powell A.J."/>
            <person name="Paulsen I.T."/>
            <person name="Elbourne L.D.H."/>
            <person name="Baker S.E."/>
            <person name="Magnuson J."/>
            <person name="LaBoissiere S."/>
            <person name="Clutterbuck A.J."/>
            <person name="Martinez D."/>
            <person name="Wogulis M."/>
            <person name="de Leon A.L."/>
            <person name="Rey M.W."/>
            <person name="Tsang A."/>
        </authorList>
    </citation>
    <scope>NUCLEOTIDE SEQUENCE [LARGE SCALE GENOMIC DNA]</scope>
    <source>
        <strain evidence="3">ATCC 38088 / NRRL 8126</strain>
    </source>
</reference>
<feature type="transmembrane region" description="Helical" evidence="1">
    <location>
        <begin position="72"/>
        <end position="98"/>
    </location>
</feature>
<protein>
    <submittedName>
        <fullName evidence="2">Uncharacterized protein</fullName>
    </submittedName>
</protein>
<accession>G2RCN2</accession>
<dbReference type="GeneID" id="11519547"/>
<keyword evidence="3" id="KW-1185">Reference proteome</keyword>
<evidence type="ECO:0000313" key="2">
    <source>
        <dbReference type="EMBL" id="AEO70628.1"/>
    </source>
</evidence>
<keyword evidence="1" id="KW-1133">Transmembrane helix</keyword>
<keyword evidence="1" id="KW-0472">Membrane</keyword>
<dbReference type="KEGG" id="ttt:THITE_2092129"/>
<evidence type="ECO:0000313" key="3">
    <source>
        <dbReference type="Proteomes" id="UP000008181"/>
    </source>
</evidence>
<gene>
    <name evidence="2" type="ORF">THITE_2092129</name>
</gene>
<dbReference type="RefSeq" id="XP_003656964.1">
    <property type="nucleotide sequence ID" value="XM_003656916.1"/>
</dbReference>
<dbReference type="EMBL" id="CP003013">
    <property type="protein sequence ID" value="AEO70628.1"/>
    <property type="molecule type" value="Genomic_DNA"/>
</dbReference>
<sequence>MAPAKWGCLWFEKLQHVTAQLHTGTTAQQPNRPHVNCKEEGNETNGHVPSPPGASVADDFILRIEPIPMWRLAIIFACIGMGLLLSVMDTTIVATMLYDFGRGIRAQNDQSSRNISQLIGFRALQGGGGAGL</sequence>
<dbReference type="AlphaFoldDB" id="G2RCN2"/>
<dbReference type="HOGENOM" id="CLU_1918524_0_0_1"/>
<keyword evidence="1" id="KW-0812">Transmembrane</keyword>
<proteinExistence type="predicted"/>
<organism evidence="2 3">
    <name type="scientific">Thermothielavioides terrestris (strain ATCC 38088 / NRRL 8126)</name>
    <name type="common">Thielavia terrestris</name>
    <dbReference type="NCBI Taxonomy" id="578455"/>
    <lineage>
        <taxon>Eukaryota</taxon>
        <taxon>Fungi</taxon>
        <taxon>Dikarya</taxon>
        <taxon>Ascomycota</taxon>
        <taxon>Pezizomycotina</taxon>
        <taxon>Sordariomycetes</taxon>
        <taxon>Sordariomycetidae</taxon>
        <taxon>Sordariales</taxon>
        <taxon>Chaetomiaceae</taxon>
        <taxon>Thermothielavioides</taxon>
        <taxon>Thermothielavioides terrestris</taxon>
    </lineage>
</organism>